<comment type="subcellular location">
    <subcellularLocation>
        <location evidence="1">Cell membrane</location>
        <topology evidence="1">Multi-pass membrane protein</topology>
    </subcellularLocation>
</comment>
<name>A0ABS9BK99_9BACT</name>
<feature type="transmembrane region" description="Helical" evidence="7">
    <location>
        <begin position="193"/>
        <end position="210"/>
    </location>
</feature>
<reference evidence="9 10" key="1">
    <citation type="submission" date="2022-01" db="EMBL/GenBank/DDBJ databases">
        <title>Flavihumibacter sp. nov., isolated from sediment of a river.</title>
        <authorList>
            <person name="Liu H."/>
        </authorList>
    </citation>
    <scope>NUCLEOTIDE SEQUENCE [LARGE SCALE GENOMIC DNA]</scope>
    <source>
        <strain evidence="9 10">RY-1</strain>
    </source>
</reference>
<evidence type="ECO:0000256" key="4">
    <source>
        <dbReference type="ARBA" id="ARBA00022692"/>
    </source>
</evidence>
<evidence type="ECO:0000256" key="6">
    <source>
        <dbReference type="ARBA" id="ARBA00023136"/>
    </source>
</evidence>
<dbReference type="PIRSF" id="PIRSF004810">
    <property type="entry name" value="ChrA"/>
    <property type="match status" value="1"/>
</dbReference>
<keyword evidence="5 7" id="KW-1133">Transmembrane helix</keyword>
<dbReference type="NCBIfam" id="TIGR00937">
    <property type="entry name" value="2A51"/>
    <property type="match status" value="1"/>
</dbReference>
<gene>
    <name evidence="9" type="primary">chrA</name>
    <name evidence="9" type="ORF">L0U88_12425</name>
</gene>
<feature type="chain" id="PRO_5045758638" evidence="8">
    <location>
        <begin position="23"/>
        <end position="415"/>
    </location>
</feature>
<proteinExistence type="inferred from homology"/>
<evidence type="ECO:0000256" key="7">
    <source>
        <dbReference type="SAM" id="Phobius"/>
    </source>
</evidence>
<dbReference type="InterPro" id="IPR014047">
    <property type="entry name" value="Chr_Tranpt_l_chain"/>
</dbReference>
<sequence length="415" mass="46472">MALVRHIPFLKAVLLHSLTAFGGPQGHFGMMLKTFVHDRKDISHEELMDYNAFCQMLPGASSTQVLTLVGYKRGGVSLAILTLLVWILPASLLMGALSFLLRYFHNKELQHDVFKYVAPMTIGFLAYASTVAFRLAIHNTITRVIVSASATLSFAFFKIPWMIPLLIVVGGFVTNLSDRRYPQAEENRKKINWANIWLFALIFLVAGFLSETARKNDWQNRRPINLFENTYRFGSIVFGGGQVLVALMYEQFVVRPESEKVMQRNPNVVRITRDDFYTGAGIVRAMPGPVFSISSFMGGIAMSDRGTGWQVLGCIIGTVAIFLPSLLLVLFFFPIWNNLKKYAIVFRALEGINASVVGFLIASTLYMLKDIPMPEWADHGWMNLAVIVATWLALHYSRIPSPVLVVACLLLGILV</sequence>
<dbReference type="EMBL" id="JAKEVY010000003">
    <property type="protein sequence ID" value="MCF1715433.1"/>
    <property type="molecule type" value="Genomic_DNA"/>
</dbReference>
<feature type="transmembrane region" description="Helical" evidence="7">
    <location>
        <begin position="348"/>
        <end position="368"/>
    </location>
</feature>
<comment type="similarity">
    <text evidence="2">Belongs to the chromate ion transporter (CHR) (TC 2.A.51) family.</text>
</comment>
<feature type="transmembrane region" description="Helical" evidence="7">
    <location>
        <begin position="309"/>
        <end position="336"/>
    </location>
</feature>
<keyword evidence="10" id="KW-1185">Reference proteome</keyword>
<evidence type="ECO:0000313" key="10">
    <source>
        <dbReference type="Proteomes" id="UP001200145"/>
    </source>
</evidence>
<evidence type="ECO:0000256" key="5">
    <source>
        <dbReference type="ARBA" id="ARBA00022989"/>
    </source>
</evidence>
<keyword evidence="6 7" id="KW-0472">Membrane</keyword>
<dbReference type="PANTHER" id="PTHR33567:SF3">
    <property type="entry name" value="CHROMATE ION TRANSPORTER (EUROFUNG)"/>
    <property type="match status" value="1"/>
</dbReference>
<keyword evidence="3" id="KW-1003">Cell membrane</keyword>
<keyword evidence="8" id="KW-0732">Signal</keyword>
<dbReference type="RefSeq" id="WP_234866386.1">
    <property type="nucleotide sequence ID" value="NZ_JAKEVY010000003.1"/>
</dbReference>
<organism evidence="9 10">
    <name type="scientific">Flavihumibacter fluminis</name>
    <dbReference type="NCBI Taxonomy" id="2909236"/>
    <lineage>
        <taxon>Bacteria</taxon>
        <taxon>Pseudomonadati</taxon>
        <taxon>Bacteroidota</taxon>
        <taxon>Chitinophagia</taxon>
        <taxon>Chitinophagales</taxon>
        <taxon>Chitinophagaceae</taxon>
        <taxon>Flavihumibacter</taxon>
    </lineage>
</organism>
<protein>
    <submittedName>
        <fullName evidence="9">Chromate efflux transporter</fullName>
    </submittedName>
</protein>
<feature type="transmembrane region" description="Helical" evidence="7">
    <location>
        <begin position="144"/>
        <end position="173"/>
    </location>
</feature>
<feature type="transmembrane region" description="Helical" evidence="7">
    <location>
        <begin position="78"/>
        <end position="104"/>
    </location>
</feature>
<dbReference type="InterPro" id="IPR003370">
    <property type="entry name" value="Chromate_transpt"/>
</dbReference>
<feature type="signal peptide" evidence="8">
    <location>
        <begin position="1"/>
        <end position="22"/>
    </location>
</feature>
<evidence type="ECO:0000313" key="9">
    <source>
        <dbReference type="EMBL" id="MCF1715433.1"/>
    </source>
</evidence>
<comment type="caution">
    <text evidence="9">The sequence shown here is derived from an EMBL/GenBank/DDBJ whole genome shotgun (WGS) entry which is preliminary data.</text>
</comment>
<keyword evidence="4 7" id="KW-0812">Transmembrane</keyword>
<evidence type="ECO:0000256" key="8">
    <source>
        <dbReference type="SAM" id="SignalP"/>
    </source>
</evidence>
<feature type="transmembrane region" description="Helical" evidence="7">
    <location>
        <begin position="116"/>
        <end position="137"/>
    </location>
</feature>
<feature type="transmembrane region" description="Helical" evidence="7">
    <location>
        <begin position="388"/>
        <end position="414"/>
    </location>
</feature>
<dbReference type="PANTHER" id="PTHR33567">
    <property type="entry name" value="CHROMATE ION TRANSPORTER (EUROFUNG)"/>
    <property type="match status" value="1"/>
</dbReference>
<accession>A0ABS9BK99</accession>
<evidence type="ECO:0000256" key="3">
    <source>
        <dbReference type="ARBA" id="ARBA00022475"/>
    </source>
</evidence>
<evidence type="ECO:0000256" key="2">
    <source>
        <dbReference type="ARBA" id="ARBA00005262"/>
    </source>
</evidence>
<dbReference type="Pfam" id="PF02417">
    <property type="entry name" value="Chromate_transp"/>
    <property type="match status" value="2"/>
</dbReference>
<dbReference type="Proteomes" id="UP001200145">
    <property type="component" value="Unassembled WGS sequence"/>
</dbReference>
<feature type="transmembrane region" description="Helical" evidence="7">
    <location>
        <begin position="231"/>
        <end position="249"/>
    </location>
</feature>
<evidence type="ECO:0000256" key="1">
    <source>
        <dbReference type="ARBA" id="ARBA00004651"/>
    </source>
</evidence>